<reference evidence="3 4" key="2">
    <citation type="submission" date="2017-10" db="EMBL/GenBank/DDBJ databases">
        <title>Extensive intraspecific genome diversity in a model arbuscular mycorrhizal fungus.</title>
        <authorList>
            <person name="Chen E.C.H."/>
            <person name="Morin E."/>
            <person name="Baudet D."/>
            <person name="Noel J."/>
            <person name="Ndikumana S."/>
            <person name="Charron P."/>
            <person name="St-Onge C."/>
            <person name="Giorgi J."/>
            <person name="Grigoriev I.V."/>
            <person name="Roux C."/>
            <person name="Martin F.M."/>
            <person name="Corradi N."/>
        </authorList>
    </citation>
    <scope>NUCLEOTIDE SEQUENCE [LARGE SCALE GENOMIC DNA]</scope>
    <source>
        <strain evidence="3 4">C2</strain>
    </source>
</reference>
<feature type="transmembrane region" description="Helical" evidence="2">
    <location>
        <begin position="1200"/>
        <end position="1226"/>
    </location>
</feature>
<keyword evidence="2" id="KW-0812">Transmembrane</keyword>
<dbReference type="PANTHER" id="PTHR10582:SF2">
    <property type="entry name" value="INACTIVE"/>
    <property type="match status" value="1"/>
</dbReference>
<keyword evidence="2" id="KW-1133">Transmembrane helix</keyword>
<evidence type="ECO:0000313" key="4">
    <source>
        <dbReference type="Proteomes" id="UP000233469"/>
    </source>
</evidence>
<dbReference type="InterPro" id="IPR024862">
    <property type="entry name" value="TRPV"/>
</dbReference>
<keyword evidence="1" id="KW-0677">Repeat</keyword>
<dbReference type="VEuPathDB" id="FungiDB:RhiirFUN_023595"/>
<accession>A0A2N1NS76</accession>
<feature type="transmembrane region" description="Helical" evidence="2">
    <location>
        <begin position="1063"/>
        <end position="1086"/>
    </location>
</feature>
<sequence length="1428" mass="169597">MRPSTFQHDEKKKFQIKISQDGEFAMTFDAENLRIKIYRNTDFRQFTNSKYSNKNPNNIPDSDIIDEVIVNFVISNDLNIIKIYNDPRYEEPQDNHENNRNESNESNQYRWSFDISSLQICDGNKYIFVAISYIDLENDMKGKERININETIRDTKNEYKNNNVINKELIKKAKASSYIEYNVNNNVVINADGMDDSNSSRRKTIIYCFKMNKNYSLDNDYIPTCCSCNYVSGIPKFINNEKIDHSEISNDQDRILKRFILLNFNGIYNFEYNHQDRSFDLNERFDYPKSFEDELNNWHTNKLTDCMNRLLSCLTNKNFLVEKYKDKVQVIEVYDLAEMKLETAAKIVKNKDRRMKKYDNKNDFTISKNKLQLCYTRGFHSIKLYLVENGLQIAAKNFEDKIEKINLLEFINNDETLLIIGNDKEKNPKAITWDLFNTGKVDSISLKDLGICCLARTSGNVLHVDNKGKVRSILNIIEKRKPRKDIGTEGKIRTITEDKLEEYDKHFEQSIVDGKVPWVKNSCKPYPFCLYDNEEGTHFKEPIVCGKEPWVMDSYKTYSFCLYDNEGETIELIVGRSTVQIWHQIRPNSGFNEDDCPNKGNPFLEYIWTNGVPLDQEYDTQFDTRLHIKKIDYGCKYFNLEVYWEEKGLTKPKSRTIQWNDIVEKVNAVRSACKALEHLNKRKRYLSNFPQKHCYEEMVNYINHIIWRFIDHDPDQYRLLDVRHNVMKNLILGVCDHLIKYILFGNDEDNCPVCDQCCNRGKMKQKEKFVIKHVPRSIIWKKDQCFVNDDDLDPFDRDNNSKSRKTVPTNDLELAIYHCKGRELKDTMIVAYLLEYYTSHAIEYAGWMTTVSKALPFLYKYNYDDYVRKLFRKECFADQDHFSAQDPYEIIPRGFTSGHFREKNFMAFRPKDRLQSDKDNAFTLKTNKFIRTMKKLLKFFENDRVRKILEFFSNDHEKPPIALRVVPLPGFTVHEINKRFKNKSKIEIKIESKKTAADYDIWKTLLYILWFTFVPRWYKIGKSEHHLLSPFSRVTKYEDNDDMYDNPATEAVIDFRWRNTRTFFILLFLRFIIFAVCFIFVSWAYITHQATEPKFQTFLLVLIILFYYLALYLLVTEIIQFFHHGYKEYLGTIFNYFDLFSIILPAIVMYYMLAHFKFSDGFGSIGEVDRGLIVGISMSIFIMWIEFILYLRLISYIAIYIYYVMIIVKTVFPFILFFMIVIVAFAHTMFILLKNREIIEFKASTFSGNVTNNVTHENINIKIKSEFDDKDNPFSEFLTSIEAAYFWTAGNWVQRDMFDFWAVDLFSIIASVLFVTILQNMFIALMSGVYERAANKGRQALLRFRARQIADYEALHHIHIWPREPDPKYIYYIGKSKNFEEWSNKREQCVIYKDFEEKSTYIKHNFQETDYDALQNKKITEIRPIDRE</sequence>
<reference evidence="3 4" key="1">
    <citation type="submission" date="2016-04" db="EMBL/GenBank/DDBJ databases">
        <title>Genome analyses suggest a sexual origin of heterokaryosis in a supposedly ancient asexual fungus.</title>
        <authorList>
            <person name="Ropars J."/>
            <person name="Sedzielewska K."/>
            <person name="Noel J."/>
            <person name="Charron P."/>
            <person name="Farinelli L."/>
            <person name="Marton T."/>
            <person name="Kruger M."/>
            <person name="Pelin A."/>
            <person name="Brachmann A."/>
            <person name="Corradi N."/>
        </authorList>
    </citation>
    <scope>NUCLEOTIDE SEQUENCE [LARGE SCALE GENOMIC DNA]</scope>
    <source>
        <strain evidence="3 4">C2</strain>
    </source>
</reference>
<name>A0A2N1NS76_9GLOM</name>
<evidence type="ECO:0008006" key="5">
    <source>
        <dbReference type="Google" id="ProtNLM"/>
    </source>
</evidence>
<proteinExistence type="predicted"/>
<comment type="caution">
    <text evidence="3">The sequence shown here is derived from an EMBL/GenBank/DDBJ whole genome shotgun (WGS) entry which is preliminary data.</text>
</comment>
<dbReference type="Proteomes" id="UP000233469">
    <property type="component" value="Unassembled WGS sequence"/>
</dbReference>
<protein>
    <recommendedName>
        <fullName evidence="5">Ion transport domain-containing protein</fullName>
    </recommendedName>
</protein>
<evidence type="ECO:0000313" key="3">
    <source>
        <dbReference type="EMBL" id="PKK76736.1"/>
    </source>
</evidence>
<keyword evidence="2" id="KW-0472">Membrane</keyword>
<feature type="transmembrane region" description="Helical" evidence="2">
    <location>
        <begin position="1305"/>
        <end position="1330"/>
    </location>
</feature>
<dbReference type="GO" id="GO:0005216">
    <property type="term" value="F:monoatomic ion channel activity"/>
    <property type="evidence" value="ECO:0007669"/>
    <property type="project" value="InterPro"/>
</dbReference>
<feature type="transmembrane region" description="Helical" evidence="2">
    <location>
        <begin position="1098"/>
        <end position="1121"/>
    </location>
</feature>
<dbReference type="PANTHER" id="PTHR10582">
    <property type="entry name" value="TRANSIENT RECEPTOR POTENTIAL ION CHANNEL PROTEIN"/>
    <property type="match status" value="1"/>
</dbReference>
<dbReference type="VEuPathDB" id="FungiDB:RhiirA1_449159"/>
<dbReference type="EMBL" id="LLXL01000167">
    <property type="protein sequence ID" value="PKK76736.1"/>
    <property type="molecule type" value="Genomic_DNA"/>
</dbReference>
<feature type="transmembrane region" description="Helical" evidence="2">
    <location>
        <begin position="1001"/>
        <end position="1018"/>
    </location>
</feature>
<organism evidence="3 4">
    <name type="scientific">Rhizophagus irregularis</name>
    <dbReference type="NCBI Taxonomy" id="588596"/>
    <lineage>
        <taxon>Eukaryota</taxon>
        <taxon>Fungi</taxon>
        <taxon>Fungi incertae sedis</taxon>
        <taxon>Mucoromycota</taxon>
        <taxon>Glomeromycotina</taxon>
        <taxon>Glomeromycetes</taxon>
        <taxon>Glomerales</taxon>
        <taxon>Glomeraceae</taxon>
        <taxon>Rhizophagus</taxon>
    </lineage>
</organism>
<evidence type="ECO:0000256" key="2">
    <source>
        <dbReference type="SAM" id="Phobius"/>
    </source>
</evidence>
<dbReference type="VEuPathDB" id="FungiDB:FUN_003287"/>
<feature type="transmembrane region" description="Helical" evidence="2">
    <location>
        <begin position="1172"/>
        <end position="1193"/>
    </location>
</feature>
<dbReference type="GO" id="GO:0098703">
    <property type="term" value="P:calcium ion import across plasma membrane"/>
    <property type="evidence" value="ECO:0007669"/>
    <property type="project" value="TreeGrafter"/>
</dbReference>
<evidence type="ECO:0000256" key="1">
    <source>
        <dbReference type="ARBA" id="ARBA00022737"/>
    </source>
</evidence>
<feature type="transmembrane region" description="Helical" evidence="2">
    <location>
        <begin position="1133"/>
        <end position="1152"/>
    </location>
</feature>
<gene>
    <name evidence="3" type="ORF">RhiirC2_844931</name>
</gene>
<dbReference type="GO" id="GO:0005886">
    <property type="term" value="C:plasma membrane"/>
    <property type="evidence" value="ECO:0007669"/>
    <property type="project" value="TreeGrafter"/>
</dbReference>